<organism evidence="10 11">
    <name type="scientific">Mangrovibacillus cuniculi</name>
    <dbReference type="NCBI Taxonomy" id="2593652"/>
    <lineage>
        <taxon>Bacteria</taxon>
        <taxon>Bacillati</taxon>
        <taxon>Bacillota</taxon>
        <taxon>Bacilli</taxon>
        <taxon>Bacillales</taxon>
        <taxon>Bacillaceae</taxon>
        <taxon>Mangrovibacillus</taxon>
    </lineage>
</organism>
<dbReference type="PANTHER" id="PTHR21299:SF1">
    <property type="entry name" value="PANTOATE--BETA-ALANINE LIGASE"/>
    <property type="match status" value="1"/>
</dbReference>
<dbReference type="CDD" id="cd00560">
    <property type="entry name" value="PanC"/>
    <property type="match status" value="1"/>
</dbReference>
<evidence type="ECO:0000256" key="7">
    <source>
        <dbReference type="ARBA" id="ARBA00022840"/>
    </source>
</evidence>
<dbReference type="RefSeq" id="WP_239674206.1">
    <property type="nucleotide sequence ID" value="NZ_CP049742.1"/>
</dbReference>
<reference evidence="10 11" key="1">
    <citation type="submission" date="2019-07" db="EMBL/GenBank/DDBJ databases">
        <title>Genome sequence of 2 isolates from Red Sea Mangroves.</title>
        <authorList>
            <person name="Sefrji F."/>
            <person name="Michoud G."/>
            <person name="Merlino G."/>
            <person name="Daffonchio D."/>
        </authorList>
    </citation>
    <scope>NUCLEOTIDE SEQUENCE [LARGE SCALE GENOMIC DNA]</scope>
    <source>
        <strain evidence="10 11">R1DC41</strain>
    </source>
</reference>
<dbReference type="AlphaFoldDB" id="A0A7S8CB04"/>
<keyword evidence="5 9" id="KW-0566">Pantothenate biosynthesis</keyword>
<dbReference type="InterPro" id="IPR003721">
    <property type="entry name" value="Pantoate_ligase"/>
</dbReference>
<feature type="binding site" evidence="9">
    <location>
        <position position="61"/>
    </location>
    <ligand>
        <name>(R)-pantoate</name>
        <dbReference type="ChEBI" id="CHEBI:15980"/>
    </ligand>
</feature>
<evidence type="ECO:0000256" key="1">
    <source>
        <dbReference type="ARBA" id="ARBA00004990"/>
    </source>
</evidence>
<dbReference type="KEGG" id="mcui:G8O30_06720"/>
<dbReference type="Gene3D" id="3.40.50.620">
    <property type="entry name" value="HUPs"/>
    <property type="match status" value="1"/>
</dbReference>
<protein>
    <recommendedName>
        <fullName evidence="9">Pantothenate synthetase</fullName>
        <shortName evidence="9">PS</shortName>
        <ecNumber evidence="9">6.3.2.1</ecNumber>
    </recommendedName>
    <alternativeName>
        <fullName evidence="9">Pantoate--beta-alanine ligase</fullName>
    </alternativeName>
    <alternativeName>
        <fullName evidence="9">Pantoate-activating enzyme</fullName>
    </alternativeName>
</protein>
<dbReference type="NCBIfam" id="TIGR00018">
    <property type="entry name" value="panC"/>
    <property type="match status" value="1"/>
</dbReference>
<comment type="similarity">
    <text evidence="2 9">Belongs to the pantothenate synthetase family.</text>
</comment>
<dbReference type="InterPro" id="IPR042176">
    <property type="entry name" value="Pantoate_ligase_C"/>
</dbReference>
<comment type="miscellaneous">
    <text evidence="9">The reaction proceeds by a bi uni uni bi ping pong mechanism.</text>
</comment>
<dbReference type="EMBL" id="CP049742">
    <property type="protein sequence ID" value="QPC46675.1"/>
    <property type="molecule type" value="Genomic_DNA"/>
</dbReference>
<dbReference type="HAMAP" id="MF_00158">
    <property type="entry name" value="PanC"/>
    <property type="match status" value="1"/>
</dbReference>
<feature type="binding site" evidence="9">
    <location>
        <begin position="147"/>
        <end position="150"/>
    </location>
    <ligand>
        <name>ATP</name>
        <dbReference type="ChEBI" id="CHEBI:30616"/>
    </ligand>
</feature>
<dbReference type="Proteomes" id="UP000593626">
    <property type="component" value="Chromosome"/>
</dbReference>
<dbReference type="PANTHER" id="PTHR21299">
    <property type="entry name" value="CYTIDYLATE KINASE/PANTOATE-BETA-ALANINE LIGASE"/>
    <property type="match status" value="1"/>
</dbReference>
<evidence type="ECO:0000313" key="11">
    <source>
        <dbReference type="Proteomes" id="UP000593626"/>
    </source>
</evidence>
<dbReference type="GO" id="GO:0005829">
    <property type="term" value="C:cytosol"/>
    <property type="evidence" value="ECO:0007669"/>
    <property type="project" value="TreeGrafter"/>
</dbReference>
<feature type="binding site" evidence="9">
    <location>
        <position position="153"/>
    </location>
    <ligand>
        <name>(R)-pantoate</name>
        <dbReference type="ChEBI" id="CHEBI:15980"/>
    </ligand>
</feature>
<dbReference type="InterPro" id="IPR014729">
    <property type="entry name" value="Rossmann-like_a/b/a_fold"/>
</dbReference>
<gene>
    <name evidence="9" type="primary">panC</name>
    <name evidence="10" type="ORF">G8O30_06720</name>
</gene>
<proteinExistence type="inferred from homology"/>
<dbReference type="GO" id="GO:0015940">
    <property type="term" value="P:pantothenate biosynthetic process"/>
    <property type="evidence" value="ECO:0007669"/>
    <property type="project" value="UniProtKB-UniRule"/>
</dbReference>
<feature type="binding site" evidence="9">
    <location>
        <position position="176"/>
    </location>
    <ligand>
        <name>ATP</name>
        <dbReference type="ChEBI" id="CHEBI:30616"/>
    </ligand>
</feature>
<comment type="subunit">
    <text evidence="9">Homodimer.</text>
</comment>
<dbReference type="NCBIfam" id="TIGR00125">
    <property type="entry name" value="cyt_tran_rel"/>
    <property type="match status" value="1"/>
</dbReference>
<name>A0A7S8CB04_9BACI</name>
<keyword evidence="7 9" id="KW-0067">ATP-binding</keyword>
<dbReference type="SUPFAM" id="SSF52374">
    <property type="entry name" value="Nucleotidylyl transferase"/>
    <property type="match status" value="1"/>
</dbReference>
<feature type="binding site" evidence="9">
    <location>
        <begin position="184"/>
        <end position="187"/>
    </location>
    <ligand>
        <name>ATP</name>
        <dbReference type="ChEBI" id="CHEBI:30616"/>
    </ligand>
</feature>
<keyword evidence="6 9" id="KW-0547">Nucleotide-binding</keyword>
<comment type="catalytic activity">
    <reaction evidence="8 9">
        <text>(R)-pantoate + beta-alanine + ATP = (R)-pantothenate + AMP + diphosphate + H(+)</text>
        <dbReference type="Rhea" id="RHEA:10912"/>
        <dbReference type="ChEBI" id="CHEBI:15378"/>
        <dbReference type="ChEBI" id="CHEBI:15980"/>
        <dbReference type="ChEBI" id="CHEBI:29032"/>
        <dbReference type="ChEBI" id="CHEBI:30616"/>
        <dbReference type="ChEBI" id="CHEBI:33019"/>
        <dbReference type="ChEBI" id="CHEBI:57966"/>
        <dbReference type="ChEBI" id="CHEBI:456215"/>
        <dbReference type="EC" id="6.3.2.1"/>
    </reaction>
</comment>
<dbReference type="GO" id="GO:0004592">
    <property type="term" value="F:pantoate-beta-alanine ligase activity"/>
    <property type="evidence" value="ECO:0007669"/>
    <property type="project" value="UniProtKB-UniRule"/>
</dbReference>
<dbReference type="UniPathway" id="UPA00028">
    <property type="reaction ID" value="UER00005"/>
</dbReference>
<feature type="binding site" evidence="9">
    <location>
        <begin position="30"/>
        <end position="37"/>
    </location>
    <ligand>
        <name>ATP</name>
        <dbReference type="ChEBI" id="CHEBI:30616"/>
    </ligand>
</feature>
<sequence>MKITTTINELKNIIRAEKENGLSVGFVPTMGYLHEGHLTLVSQAKQEQDLVVMSIFVNPLQFGPNEDFDSYPRDFERDEALAREVGVDILFYPSVEEMYPKEPTITMTVQKRVNVLCGKKREGHFDGVVTVVSKLFNIVEPDVAYFGLKDAQQVAVIQGLVDDLSFSVEIRPVPTVREDDGLAKSSRNVRLTEDERKEAPIIYQTLLKMQKQVQKNNMVISDEIAQLMMNEFDEGKHGTLEYIEIYSYPELESMKELKGKIIIAAAVQYKNARLIDNVILTVEENE</sequence>
<keyword evidence="3 9" id="KW-0963">Cytoplasm</keyword>
<evidence type="ECO:0000256" key="9">
    <source>
        <dbReference type="HAMAP-Rule" id="MF_00158"/>
    </source>
</evidence>
<evidence type="ECO:0000256" key="6">
    <source>
        <dbReference type="ARBA" id="ARBA00022741"/>
    </source>
</evidence>
<dbReference type="FunFam" id="3.40.50.620:FF:000013">
    <property type="entry name" value="Pantothenate synthetase"/>
    <property type="match status" value="1"/>
</dbReference>
<feature type="binding site" evidence="9">
    <location>
        <position position="61"/>
    </location>
    <ligand>
        <name>beta-alanine</name>
        <dbReference type="ChEBI" id="CHEBI:57966"/>
    </ligand>
</feature>
<keyword evidence="4 9" id="KW-0436">Ligase</keyword>
<evidence type="ECO:0000256" key="8">
    <source>
        <dbReference type="ARBA" id="ARBA00048258"/>
    </source>
</evidence>
<dbReference type="GO" id="GO:0005524">
    <property type="term" value="F:ATP binding"/>
    <property type="evidence" value="ECO:0007669"/>
    <property type="project" value="UniProtKB-KW"/>
</dbReference>
<evidence type="ECO:0000256" key="2">
    <source>
        <dbReference type="ARBA" id="ARBA00009256"/>
    </source>
</evidence>
<evidence type="ECO:0000256" key="5">
    <source>
        <dbReference type="ARBA" id="ARBA00022655"/>
    </source>
</evidence>
<evidence type="ECO:0000313" key="10">
    <source>
        <dbReference type="EMBL" id="QPC46675.1"/>
    </source>
</evidence>
<dbReference type="InterPro" id="IPR004821">
    <property type="entry name" value="Cyt_trans-like"/>
</dbReference>
<comment type="subcellular location">
    <subcellularLocation>
        <location evidence="9">Cytoplasm</location>
    </subcellularLocation>
</comment>
<comment type="pathway">
    <text evidence="1 9">Cofactor biosynthesis; (R)-pantothenate biosynthesis; (R)-pantothenate from (R)-pantoate and beta-alanine: step 1/1.</text>
</comment>
<feature type="active site" description="Proton donor" evidence="9">
    <location>
        <position position="37"/>
    </location>
</feature>
<accession>A0A7S8CB04</accession>
<dbReference type="Pfam" id="PF02569">
    <property type="entry name" value="Pantoate_ligase"/>
    <property type="match status" value="1"/>
</dbReference>
<comment type="function">
    <text evidence="9">Catalyzes the condensation of pantoate with beta-alanine in an ATP-dependent reaction via a pantoyl-adenylate intermediate.</text>
</comment>
<dbReference type="Gene3D" id="3.30.1300.10">
    <property type="entry name" value="Pantoate-beta-alanine ligase, C-terminal domain"/>
    <property type="match status" value="1"/>
</dbReference>
<dbReference type="EC" id="6.3.2.1" evidence="9"/>
<evidence type="ECO:0000256" key="4">
    <source>
        <dbReference type="ARBA" id="ARBA00022598"/>
    </source>
</evidence>
<keyword evidence="11" id="KW-1185">Reference proteome</keyword>
<evidence type="ECO:0000256" key="3">
    <source>
        <dbReference type="ARBA" id="ARBA00022490"/>
    </source>
</evidence>